<dbReference type="AlphaFoldDB" id="A0A286RF97"/>
<reference evidence="1 2" key="1">
    <citation type="journal article" name="Front. Microbiol.">
        <title>Sugar Metabolism of the First Thermophilic Planctomycete Thermogutta terrifontis: Comparative Genomic and Transcriptomic Approaches.</title>
        <authorList>
            <person name="Elcheninov A.G."/>
            <person name="Menzel P."/>
            <person name="Gudbergsdottir S.R."/>
            <person name="Slesarev A.I."/>
            <person name="Kadnikov V.V."/>
            <person name="Krogh A."/>
            <person name="Bonch-Osmolovskaya E.A."/>
            <person name="Peng X."/>
            <person name="Kublanov I.V."/>
        </authorList>
    </citation>
    <scope>NUCLEOTIDE SEQUENCE [LARGE SCALE GENOMIC DNA]</scope>
    <source>
        <strain evidence="1 2">R1</strain>
    </source>
</reference>
<accession>A0A286RF97</accession>
<protein>
    <submittedName>
        <fullName evidence="1">Putative lipoprotein</fullName>
    </submittedName>
</protein>
<sequence>MAPGAVYVASRLGVPIVLMGFGYHRPWRLNSWDRFAIPRPFSRARAITSAPITIPQDLDREGIEYYRQMLESRLNGLTEEAEKWAESGLARENETALFKARAAHPPWECHPEGHEIGLKLVNRAAC</sequence>
<keyword evidence="1" id="KW-0449">Lipoprotein</keyword>
<keyword evidence="2" id="KW-1185">Reference proteome</keyword>
<proteinExistence type="predicted"/>
<gene>
    <name evidence="1" type="ORF">THTE_2010</name>
</gene>
<organism evidence="1 2">
    <name type="scientific">Thermogutta terrifontis</name>
    <dbReference type="NCBI Taxonomy" id="1331910"/>
    <lineage>
        <taxon>Bacteria</taxon>
        <taxon>Pseudomonadati</taxon>
        <taxon>Planctomycetota</taxon>
        <taxon>Planctomycetia</taxon>
        <taxon>Pirellulales</taxon>
        <taxon>Thermoguttaceae</taxon>
        <taxon>Thermogutta</taxon>
    </lineage>
</organism>
<dbReference type="RefSeq" id="WP_237260229.1">
    <property type="nucleotide sequence ID" value="NZ_CP018477.1"/>
</dbReference>
<dbReference type="Proteomes" id="UP000215086">
    <property type="component" value="Chromosome"/>
</dbReference>
<evidence type="ECO:0000313" key="1">
    <source>
        <dbReference type="EMBL" id="ASV74612.1"/>
    </source>
</evidence>
<dbReference type="KEGG" id="ttf:THTE_2010"/>
<name>A0A286RF97_9BACT</name>
<evidence type="ECO:0000313" key="2">
    <source>
        <dbReference type="Proteomes" id="UP000215086"/>
    </source>
</evidence>
<dbReference type="EMBL" id="CP018477">
    <property type="protein sequence ID" value="ASV74612.1"/>
    <property type="molecule type" value="Genomic_DNA"/>
</dbReference>